<protein>
    <submittedName>
        <fullName evidence="1">Uncharacterized protein</fullName>
    </submittedName>
</protein>
<evidence type="ECO:0000313" key="1">
    <source>
        <dbReference type="EMBL" id="JAH39771.1"/>
    </source>
</evidence>
<sequence length="8" mass="989">MPEPCNWI</sequence>
<proteinExistence type="predicted"/>
<reference evidence="1" key="1">
    <citation type="submission" date="2014-11" db="EMBL/GenBank/DDBJ databases">
        <authorList>
            <person name="Amaro Gonzalez C."/>
        </authorList>
    </citation>
    <scope>NUCLEOTIDE SEQUENCE</scope>
</reference>
<accession>A0A0E9SER9</accession>
<dbReference type="EMBL" id="GBXM01068806">
    <property type="protein sequence ID" value="JAH39771.1"/>
    <property type="molecule type" value="Transcribed_RNA"/>
</dbReference>
<name>A0A0E9SER9_ANGAN</name>
<reference evidence="1" key="2">
    <citation type="journal article" date="2015" name="Fish Shellfish Immunol.">
        <title>Early steps in the European eel (Anguilla anguilla)-Vibrio vulnificus interaction in the gills: Role of the RtxA13 toxin.</title>
        <authorList>
            <person name="Callol A."/>
            <person name="Pajuelo D."/>
            <person name="Ebbesson L."/>
            <person name="Teles M."/>
            <person name="MacKenzie S."/>
            <person name="Amaro C."/>
        </authorList>
    </citation>
    <scope>NUCLEOTIDE SEQUENCE</scope>
</reference>
<dbReference type="EMBL" id="GBXM01064477">
    <property type="protein sequence ID" value="JAH44100.1"/>
    <property type="molecule type" value="Transcribed_RNA"/>
</dbReference>
<organism evidence="1">
    <name type="scientific">Anguilla anguilla</name>
    <name type="common">European freshwater eel</name>
    <name type="synonym">Muraena anguilla</name>
    <dbReference type="NCBI Taxonomy" id="7936"/>
    <lineage>
        <taxon>Eukaryota</taxon>
        <taxon>Metazoa</taxon>
        <taxon>Chordata</taxon>
        <taxon>Craniata</taxon>
        <taxon>Vertebrata</taxon>
        <taxon>Euteleostomi</taxon>
        <taxon>Actinopterygii</taxon>
        <taxon>Neopterygii</taxon>
        <taxon>Teleostei</taxon>
        <taxon>Anguilliformes</taxon>
        <taxon>Anguillidae</taxon>
        <taxon>Anguilla</taxon>
    </lineage>
</organism>